<accession>A0A4R2B412</accession>
<dbReference type="RefSeq" id="WP_132011064.1">
    <property type="nucleotide sequence ID" value="NZ_JABUHM010000012.1"/>
</dbReference>
<dbReference type="Proteomes" id="UP000295689">
    <property type="component" value="Unassembled WGS sequence"/>
</dbReference>
<proteinExistence type="predicted"/>
<feature type="compositionally biased region" description="Basic residues" evidence="1">
    <location>
        <begin position="7"/>
        <end position="19"/>
    </location>
</feature>
<comment type="caution">
    <text evidence="2">The sequence shown here is derived from an EMBL/GenBank/DDBJ whole genome shotgun (WGS) entry which is preliminary data.</text>
</comment>
<evidence type="ECO:0000256" key="1">
    <source>
        <dbReference type="SAM" id="MobiDB-lite"/>
    </source>
</evidence>
<gene>
    <name evidence="2" type="ORF">EV146_11461</name>
</gene>
<evidence type="ECO:0008006" key="4">
    <source>
        <dbReference type="Google" id="ProtNLM"/>
    </source>
</evidence>
<protein>
    <recommendedName>
        <fullName evidence="4">Secreted protein</fullName>
    </recommendedName>
</protein>
<organism evidence="2 3">
    <name type="scientific">Mesobacillus foraminis</name>
    <dbReference type="NCBI Taxonomy" id="279826"/>
    <lineage>
        <taxon>Bacteria</taxon>
        <taxon>Bacillati</taxon>
        <taxon>Bacillota</taxon>
        <taxon>Bacilli</taxon>
        <taxon>Bacillales</taxon>
        <taxon>Bacillaceae</taxon>
        <taxon>Mesobacillus</taxon>
    </lineage>
</organism>
<sequence>MDQHNHGTSHHHGTHHSGHIHMENEVNVAVDYKGNLLSISLKDKQNNVPELAVSHEKIMHLIMVSSDLNQFYHLHPVDKGNGVFQQEITLEDGLYKVFVDINAKNVGYQIMPIDLHIGHSHTQGHVDNHLKPDEILEKTINNKTVELKIDSLVTNKPTILTYQISGGDPDPYLGALGHVIIIDEGVTQFIHVHPVSDDKTVFETQFSNPGIYKIWSEFKFGERVIAYPFVINVK</sequence>
<dbReference type="EMBL" id="SLVV01000014">
    <property type="protein sequence ID" value="TCN20442.1"/>
    <property type="molecule type" value="Genomic_DNA"/>
</dbReference>
<evidence type="ECO:0000313" key="2">
    <source>
        <dbReference type="EMBL" id="TCN20442.1"/>
    </source>
</evidence>
<dbReference type="AlphaFoldDB" id="A0A4R2B412"/>
<name>A0A4R2B412_9BACI</name>
<reference evidence="2 3" key="1">
    <citation type="journal article" date="2015" name="Stand. Genomic Sci.">
        <title>Genomic Encyclopedia of Bacterial and Archaeal Type Strains, Phase III: the genomes of soil and plant-associated and newly described type strains.</title>
        <authorList>
            <person name="Whitman W.B."/>
            <person name="Woyke T."/>
            <person name="Klenk H.P."/>
            <person name="Zhou Y."/>
            <person name="Lilburn T.G."/>
            <person name="Beck B.J."/>
            <person name="De Vos P."/>
            <person name="Vandamme P."/>
            <person name="Eisen J.A."/>
            <person name="Garrity G."/>
            <person name="Hugenholtz P."/>
            <person name="Kyrpides N.C."/>
        </authorList>
    </citation>
    <scope>NUCLEOTIDE SEQUENCE [LARGE SCALE GENOMIC DNA]</scope>
    <source>
        <strain evidence="2 3">CV53</strain>
    </source>
</reference>
<keyword evidence="3" id="KW-1185">Reference proteome</keyword>
<feature type="region of interest" description="Disordered" evidence="1">
    <location>
        <begin position="1"/>
        <end position="20"/>
    </location>
</feature>
<evidence type="ECO:0000313" key="3">
    <source>
        <dbReference type="Proteomes" id="UP000295689"/>
    </source>
</evidence>